<keyword evidence="2" id="KW-0229">DNA integration</keyword>
<keyword evidence="3" id="KW-0238">DNA-binding</keyword>
<comment type="caution">
    <text evidence="6">The sequence shown here is derived from an EMBL/GenBank/DDBJ whole genome shotgun (WGS) entry which is preliminary data.</text>
</comment>
<dbReference type="PROSITE" id="PS51898">
    <property type="entry name" value="TYR_RECOMBINASE"/>
    <property type="match status" value="1"/>
</dbReference>
<dbReference type="InterPro" id="IPR011010">
    <property type="entry name" value="DNA_brk_join_enz"/>
</dbReference>
<evidence type="ECO:0000259" key="5">
    <source>
        <dbReference type="PROSITE" id="PS51898"/>
    </source>
</evidence>
<reference evidence="6 7" key="1">
    <citation type="submission" date="2021-08" db="EMBL/GenBank/DDBJ databases">
        <authorList>
            <person name="Peeters C."/>
        </authorList>
    </citation>
    <scope>NUCLEOTIDE SEQUENCE [LARGE SCALE GENOMIC DNA]</scope>
    <source>
        <strain evidence="6 7">LMG 23992</strain>
    </source>
</reference>
<sequence>MSTKITAATLTRDAMQFLAFKRAMGMGYRRAEFVLNGFVRFVRDRYGDRPASLEQVVTQWVTRIEGRKAITVGNEFGVVRQLCLFRRRSDPYGFVPDHAVAPVKESVFVPYIFSREEVLAMVGAATRHEGRNMWGAMLRALTLVLYCTGMRLGEATSLHLVDVNLRTAVLTVQRSKGRSRILAIRNDLVVELRHYLRQREEVLAASGADDPLTLFIRRDGSALTVRAASDVLRCLLRDLGLKPPRGRSGARPYEFRHAFAVHRLTAWAIEGVDVHTKLPWLSAYLGHQNVLGTEVYLKATPELLQLASQRFEQHSRRKRRSLP</sequence>
<organism evidence="6 7">
    <name type="scientific">Cupriavidus laharis</name>
    <dbReference type="NCBI Taxonomy" id="151654"/>
    <lineage>
        <taxon>Bacteria</taxon>
        <taxon>Pseudomonadati</taxon>
        <taxon>Pseudomonadota</taxon>
        <taxon>Betaproteobacteria</taxon>
        <taxon>Burkholderiales</taxon>
        <taxon>Burkholderiaceae</taxon>
        <taxon>Cupriavidus</taxon>
    </lineage>
</organism>
<dbReference type="Proteomes" id="UP000727654">
    <property type="component" value="Unassembled WGS sequence"/>
</dbReference>
<evidence type="ECO:0000256" key="4">
    <source>
        <dbReference type="ARBA" id="ARBA00023172"/>
    </source>
</evidence>
<dbReference type="Gene3D" id="1.10.443.10">
    <property type="entry name" value="Intergrase catalytic core"/>
    <property type="match status" value="1"/>
</dbReference>
<feature type="domain" description="Tyr recombinase" evidence="5">
    <location>
        <begin position="108"/>
        <end position="309"/>
    </location>
</feature>
<dbReference type="PANTHER" id="PTHR30349:SF41">
    <property type="entry name" value="INTEGRASE_RECOMBINASE PROTEIN MJ0367-RELATED"/>
    <property type="match status" value="1"/>
</dbReference>
<evidence type="ECO:0000256" key="3">
    <source>
        <dbReference type="ARBA" id="ARBA00023125"/>
    </source>
</evidence>
<dbReference type="InterPro" id="IPR002104">
    <property type="entry name" value="Integrase_catalytic"/>
</dbReference>
<proteinExistence type="inferred from homology"/>
<dbReference type="PANTHER" id="PTHR30349">
    <property type="entry name" value="PHAGE INTEGRASE-RELATED"/>
    <property type="match status" value="1"/>
</dbReference>
<dbReference type="RefSeq" id="WP_224082554.1">
    <property type="nucleotide sequence ID" value="NZ_CAJZAI010000022.1"/>
</dbReference>
<evidence type="ECO:0000256" key="2">
    <source>
        <dbReference type="ARBA" id="ARBA00022908"/>
    </source>
</evidence>
<dbReference type="SUPFAM" id="SSF56349">
    <property type="entry name" value="DNA breaking-rejoining enzymes"/>
    <property type="match status" value="1"/>
</dbReference>
<dbReference type="Pfam" id="PF00589">
    <property type="entry name" value="Phage_integrase"/>
    <property type="match status" value="1"/>
</dbReference>
<dbReference type="InterPro" id="IPR013762">
    <property type="entry name" value="Integrase-like_cat_sf"/>
</dbReference>
<keyword evidence="4" id="KW-0233">DNA recombination</keyword>
<evidence type="ECO:0000313" key="7">
    <source>
        <dbReference type="Proteomes" id="UP000727654"/>
    </source>
</evidence>
<evidence type="ECO:0000256" key="1">
    <source>
        <dbReference type="ARBA" id="ARBA00008857"/>
    </source>
</evidence>
<evidence type="ECO:0000313" key="6">
    <source>
        <dbReference type="EMBL" id="CAG9183944.1"/>
    </source>
</evidence>
<name>A0ABM8XUQ6_9BURK</name>
<keyword evidence="7" id="KW-1185">Reference proteome</keyword>
<dbReference type="InterPro" id="IPR050090">
    <property type="entry name" value="Tyrosine_recombinase_XerCD"/>
</dbReference>
<comment type="similarity">
    <text evidence="1">Belongs to the 'phage' integrase family.</text>
</comment>
<protein>
    <submittedName>
        <fullName evidence="6">Tyrosine recombinase XerC</fullName>
    </submittedName>
</protein>
<dbReference type="EMBL" id="CAJZAI010000022">
    <property type="protein sequence ID" value="CAG9183944.1"/>
    <property type="molecule type" value="Genomic_DNA"/>
</dbReference>
<accession>A0ABM8XUQ6</accession>
<gene>
    <name evidence="6" type="primary">xerC_8</name>
    <name evidence="6" type="ORF">LMG23992_05113</name>
</gene>